<name>A0A9N9RX46_9DIPT</name>
<dbReference type="CDD" id="cd17317">
    <property type="entry name" value="MFS_SLC22"/>
    <property type="match status" value="1"/>
</dbReference>
<dbReference type="InterPro" id="IPR036259">
    <property type="entry name" value="MFS_trans_sf"/>
</dbReference>
<dbReference type="InterPro" id="IPR005828">
    <property type="entry name" value="MFS_sugar_transport-like"/>
</dbReference>
<dbReference type="Pfam" id="PF00083">
    <property type="entry name" value="Sugar_tr"/>
    <property type="match status" value="1"/>
</dbReference>
<dbReference type="GO" id="GO:0016020">
    <property type="term" value="C:membrane"/>
    <property type="evidence" value="ECO:0007669"/>
    <property type="project" value="UniProtKB-SubCell"/>
</dbReference>
<dbReference type="InterPro" id="IPR020846">
    <property type="entry name" value="MFS_dom"/>
</dbReference>
<feature type="transmembrane region" description="Helical" evidence="5">
    <location>
        <begin position="439"/>
        <end position="463"/>
    </location>
</feature>
<dbReference type="GO" id="GO:0022857">
    <property type="term" value="F:transmembrane transporter activity"/>
    <property type="evidence" value="ECO:0007669"/>
    <property type="project" value="InterPro"/>
</dbReference>
<feature type="transmembrane region" description="Helical" evidence="5">
    <location>
        <begin position="146"/>
        <end position="167"/>
    </location>
</feature>
<evidence type="ECO:0000256" key="2">
    <source>
        <dbReference type="ARBA" id="ARBA00022692"/>
    </source>
</evidence>
<evidence type="ECO:0000313" key="7">
    <source>
        <dbReference type="EMBL" id="CAG9805516.1"/>
    </source>
</evidence>
<dbReference type="PROSITE" id="PS50850">
    <property type="entry name" value="MFS"/>
    <property type="match status" value="1"/>
</dbReference>
<dbReference type="Proteomes" id="UP001153620">
    <property type="component" value="Chromosome 2"/>
</dbReference>
<dbReference type="SUPFAM" id="SSF103473">
    <property type="entry name" value="MFS general substrate transporter"/>
    <property type="match status" value="1"/>
</dbReference>
<accession>A0A9N9RX46</accession>
<reference evidence="7" key="2">
    <citation type="submission" date="2022-10" db="EMBL/GenBank/DDBJ databases">
        <authorList>
            <consortium name="ENA_rothamsted_submissions"/>
            <consortium name="culmorum"/>
            <person name="King R."/>
        </authorList>
    </citation>
    <scope>NUCLEOTIDE SEQUENCE</scope>
</reference>
<dbReference type="EMBL" id="OU895878">
    <property type="protein sequence ID" value="CAG9805516.1"/>
    <property type="molecule type" value="Genomic_DNA"/>
</dbReference>
<keyword evidence="8" id="KW-1185">Reference proteome</keyword>
<organism evidence="7 8">
    <name type="scientific">Chironomus riparius</name>
    <dbReference type="NCBI Taxonomy" id="315576"/>
    <lineage>
        <taxon>Eukaryota</taxon>
        <taxon>Metazoa</taxon>
        <taxon>Ecdysozoa</taxon>
        <taxon>Arthropoda</taxon>
        <taxon>Hexapoda</taxon>
        <taxon>Insecta</taxon>
        <taxon>Pterygota</taxon>
        <taxon>Neoptera</taxon>
        <taxon>Endopterygota</taxon>
        <taxon>Diptera</taxon>
        <taxon>Nematocera</taxon>
        <taxon>Chironomoidea</taxon>
        <taxon>Chironomidae</taxon>
        <taxon>Chironominae</taxon>
        <taxon>Chironomus</taxon>
    </lineage>
</organism>
<feature type="transmembrane region" description="Helical" evidence="5">
    <location>
        <begin position="415"/>
        <end position="433"/>
    </location>
</feature>
<evidence type="ECO:0000256" key="4">
    <source>
        <dbReference type="ARBA" id="ARBA00023136"/>
    </source>
</evidence>
<sequence>MDYDTILEEIGGFGKFQIKILMLVCLPVLYGAANSLTYIFTARKPPYRCFVSECEQLESTDYSQDWLQNALPGSLSNGKFVPEGCYKYNFIQNINDTELTRNDTCFADLFGLEQEKCNSWIFSSDEVTIVNDWPTELTCTENQWKLAFAGTANFAGVMIGSALFGFLADYYGRRKIFIISIMFMSLSGIGQAISSSYLMFLIFTFLNAAGTAGIYFSAFILVIEIIDKNKREMSAVLLNYFYSFGGVLIGMTAYFDRNWRNLICWLSLPPILFIFFYRLIPESVCWLISNKLHSNAYKIVKKAAKTNNKELSLSLTSQFEGNFIIDRKIPIDSSEKIEKPENASYAALFKSKILMVRILILCILWGTNALVFYGLSLNSVNLSGNIYYNFIFGSLIEIPGTTIAWISMNKIGRRYPLVFSFLICGVGCVWGAFSDNEAFLLETLSFLISKMAISMSFTITTVYTAEMMPTNMRSGAVGTLSTVARLTSLLAPFIPLLKSYYSFLPLTVFGSFALVAGFMSLFLPETLGCDLPDTISEAEEMGV</sequence>
<keyword evidence="3 5" id="KW-1133">Transmembrane helix</keyword>
<reference evidence="7" key="1">
    <citation type="submission" date="2022-01" db="EMBL/GenBank/DDBJ databases">
        <authorList>
            <person name="King R."/>
        </authorList>
    </citation>
    <scope>NUCLEOTIDE SEQUENCE</scope>
</reference>
<keyword evidence="4 5" id="KW-0472">Membrane</keyword>
<evidence type="ECO:0000256" key="3">
    <source>
        <dbReference type="ARBA" id="ARBA00022989"/>
    </source>
</evidence>
<dbReference type="AlphaFoldDB" id="A0A9N9RX46"/>
<comment type="subcellular location">
    <subcellularLocation>
        <location evidence="1">Membrane</location>
        <topology evidence="1">Multi-pass membrane protein</topology>
    </subcellularLocation>
</comment>
<dbReference type="OrthoDB" id="3936150at2759"/>
<evidence type="ECO:0000256" key="5">
    <source>
        <dbReference type="SAM" id="Phobius"/>
    </source>
</evidence>
<protein>
    <recommendedName>
        <fullName evidence="6">Major facilitator superfamily (MFS) profile domain-containing protein</fullName>
    </recommendedName>
</protein>
<gene>
    <name evidence="7" type="ORF">CHIRRI_LOCUS8388</name>
</gene>
<feature type="transmembrane region" description="Helical" evidence="5">
    <location>
        <begin position="235"/>
        <end position="255"/>
    </location>
</feature>
<feature type="transmembrane region" description="Helical" evidence="5">
    <location>
        <begin position="354"/>
        <end position="375"/>
    </location>
</feature>
<feature type="transmembrane region" description="Helical" evidence="5">
    <location>
        <begin position="20"/>
        <end position="40"/>
    </location>
</feature>
<feature type="transmembrane region" description="Helical" evidence="5">
    <location>
        <begin position="200"/>
        <end position="223"/>
    </location>
</feature>
<dbReference type="Gene3D" id="1.20.1250.20">
    <property type="entry name" value="MFS general substrate transporter like domains"/>
    <property type="match status" value="1"/>
</dbReference>
<evidence type="ECO:0000313" key="8">
    <source>
        <dbReference type="Proteomes" id="UP001153620"/>
    </source>
</evidence>
<keyword evidence="2 5" id="KW-0812">Transmembrane</keyword>
<evidence type="ECO:0000256" key="1">
    <source>
        <dbReference type="ARBA" id="ARBA00004141"/>
    </source>
</evidence>
<feature type="transmembrane region" description="Helical" evidence="5">
    <location>
        <begin position="500"/>
        <end position="523"/>
    </location>
</feature>
<feature type="domain" description="Major facilitator superfamily (MFS) profile" evidence="6">
    <location>
        <begin position="104"/>
        <end position="528"/>
    </location>
</feature>
<feature type="transmembrane region" description="Helical" evidence="5">
    <location>
        <begin position="267"/>
        <end position="288"/>
    </location>
</feature>
<evidence type="ECO:0000259" key="6">
    <source>
        <dbReference type="PROSITE" id="PS50850"/>
    </source>
</evidence>
<feature type="transmembrane region" description="Helical" evidence="5">
    <location>
        <begin position="387"/>
        <end position="408"/>
    </location>
</feature>
<feature type="transmembrane region" description="Helical" evidence="5">
    <location>
        <begin position="176"/>
        <end position="194"/>
    </location>
</feature>
<dbReference type="PANTHER" id="PTHR24064">
    <property type="entry name" value="SOLUTE CARRIER FAMILY 22 MEMBER"/>
    <property type="match status" value="1"/>
</dbReference>
<proteinExistence type="predicted"/>